<name>H3NN41_9FIRM</name>
<reference evidence="2 3" key="1">
    <citation type="submission" date="2012-01" db="EMBL/GenBank/DDBJ databases">
        <title>The Genome Sequence of Helcococcus kunzii ATCC 51366.</title>
        <authorList>
            <consortium name="The Broad Institute Genome Sequencing Platform"/>
            <person name="Earl A."/>
            <person name="Ward D."/>
            <person name="Feldgarden M."/>
            <person name="Gevers D."/>
            <person name="Huys G."/>
            <person name="Young S.K."/>
            <person name="Zeng Q."/>
            <person name="Gargeya S."/>
            <person name="Fitzgerald M."/>
            <person name="Haas B."/>
            <person name="Abouelleil A."/>
            <person name="Alvarado L."/>
            <person name="Arachchi H.M."/>
            <person name="Berlin A."/>
            <person name="Chapman S.B."/>
            <person name="Gearin G."/>
            <person name="Goldberg J."/>
            <person name="Griggs A."/>
            <person name="Gujja S."/>
            <person name="Hansen M."/>
            <person name="Heiman D."/>
            <person name="Howarth C."/>
            <person name="Larimer J."/>
            <person name="Lui A."/>
            <person name="MacDonald P.J.P."/>
            <person name="McCowen C."/>
            <person name="Montmayeur A."/>
            <person name="Murphy C."/>
            <person name="Neiman D."/>
            <person name="Pearson M."/>
            <person name="Priest M."/>
            <person name="Roberts A."/>
            <person name="Saif S."/>
            <person name="Shea T."/>
            <person name="Sisk P."/>
            <person name="Stolte C."/>
            <person name="Sykes S."/>
            <person name="Wortman J."/>
            <person name="Nusbaum C."/>
            <person name="Birren B."/>
        </authorList>
    </citation>
    <scope>NUCLEOTIDE SEQUENCE [LARGE SCALE GENOMIC DNA]</scope>
    <source>
        <strain evidence="2 3">ATCC 51366</strain>
    </source>
</reference>
<organism evidence="2 3">
    <name type="scientific">Helcococcus kunzii ATCC 51366</name>
    <dbReference type="NCBI Taxonomy" id="883114"/>
    <lineage>
        <taxon>Bacteria</taxon>
        <taxon>Bacillati</taxon>
        <taxon>Bacillota</taxon>
        <taxon>Tissierellia</taxon>
        <taxon>Tissierellales</taxon>
        <taxon>Peptoniphilaceae</taxon>
        <taxon>Helcococcus</taxon>
    </lineage>
</organism>
<evidence type="ECO:0000313" key="2">
    <source>
        <dbReference type="EMBL" id="EHR34445.1"/>
    </source>
</evidence>
<evidence type="ECO:0000313" key="3">
    <source>
        <dbReference type="Proteomes" id="UP000004191"/>
    </source>
</evidence>
<dbReference type="Proteomes" id="UP000004191">
    <property type="component" value="Unassembled WGS sequence"/>
</dbReference>
<dbReference type="EMBL" id="AGEI01000020">
    <property type="protein sequence ID" value="EHR34445.1"/>
    <property type="molecule type" value="Genomic_DNA"/>
</dbReference>
<keyword evidence="1" id="KW-0812">Transmembrane</keyword>
<dbReference type="HOGENOM" id="CLU_2752254_0_0_9"/>
<protein>
    <submittedName>
        <fullName evidence="2">Uncharacterized protein</fullName>
    </submittedName>
</protein>
<gene>
    <name evidence="2" type="ORF">HMPREF9709_00752</name>
</gene>
<proteinExistence type="predicted"/>
<dbReference type="STRING" id="883114.HMPREF9709_00752"/>
<feature type="transmembrane region" description="Helical" evidence="1">
    <location>
        <begin position="28"/>
        <end position="52"/>
    </location>
</feature>
<keyword evidence="3" id="KW-1185">Reference proteome</keyword>
<evidence type="ECO:0000256" key="1">
    <source>
        <dbReference type="SAM" id="Phobius"/>
    </source>
</evidence>
<dbReference type="AlphaFoldDB" id="H3NN41"/>
<sequence length="70" mass="8188">MNLNICLLYYIIIQLLISIIILEFLNKLIIICIILFQSPNIECVYIVSFLIYNIIVKKDSVIVENRTDLV</sequence>
<feature type="transmembrane region" description="Helical" evidence="1">
    <location>
        <begin position="7"/>
        <end position="22"/>
    </location>
</feature>
<accession>H3NN41</accession>
<comment type="caution">
    <text evidence="2">The sequence shown here is derived from an EMBL/GenBank/DDBJ whole genome shotgun (WGS) entry which is preliminary data.</text>
</comment>
<keyword evidence="1" id="KW-1133">Transmembrane helix</keyword>
<keyword evidence="1" id="KW-0472">Membrane</keyword>